<protein>
    <submittedName>
        <fullName evidence="2">T9SS type B sorting domain-containing protein</fullName>
    </submittedName>
</protein>
<feature type="chain" id="PRO_5046306697" evidence="1">
    <location>
        <begin position="20"/>
        <end position="577"/>
    </location>
</feature>
<evidence type="ECO:0000313" key="3">
    <source>
        <dbReference type="Proteomes" id="UP000664163"/>
    </source>
</evidence>
<sequence>MLNRYILWVALLIGLAADAQVCSDILYPADGATDVPLDATIDWETVDGVPSYNITLGTSPGDNDILVSQFASGSSYTPPRGLPANTTIYVTITLFFFNQPNVTCPSYSFTTAPLTSIPNCTETTNPPDMATDINPNTNISWNYTYGAEGYRLSLGSTPGGTELLNDFDVGNSLTYNPPEDLIPSESTVYVTIVPYNSLGSATGCTTQQFTTRAASEIPDCTTMIYPQNGETNVPLSPFLEWSAVPDATGYIVTIGTTPTGTDILDGSIFNTNSTPVVNFEPNKTFFITIIPFNDAGQAEGCIQTSFSTILGCGPYLDFDTGEYVIINPEIDFPDSFSSCQNEGPLVISSTDEAEGYRWYQIDEFDDETLISSTNEVTITENGQYRYEAYNTITQNGNTIECPSSKIFEVVASEIATIENIIAQPTVSSLQLTVIASGNGSYEYAIDTIDGPYSDSNTFNNVEPGSHTIYVRDKNGCGIAQKEFTQDLTVEGFPKFFTPNGDNINDHWQFIQPQKTEPVVLKSIRIFDRYGNFLKQIFQNSQGWDGTVRGRSLPSGDYWFVAIDDSDREIKGHFTLKR</sequence>
<keyword evidence="3" id="KW-1185">Reference proteome</keyword>
<accession>A0ABS3ESW4</accession>
<evidence type="ECO:0000313" key="2">
    <source>
        <dbReference type="EMBL" id="MBO0329293.1"/>
    </source>
</evidence>
<dbReference type="EMBL" id="JAFLND010000001">
    <property type="protein sequence ID" value="MBO0329293.1"/>
    <property type="molecule type" value="Genomic_DNA"/>
</dbReference>
<dbReference type="RefSeq" id="WP_207069800.1">
    <property type="nucleotide sequence ID" value="NZ_JAFLND010000001.1"/>
</dbReference>
<gene>
    <name evidence="2" type="ORF">J0X13_01965</name>
</gene>
<keyword evidence="1" id="KW-0732">Signal</keyword>
<feature type="signal peptide" evidence="1">
    <location>
        <begin position="1"/>
        <end position="19"/>
    </location>
</feature>
<name>A0ABS3ESW4_9FLAO</name>
<organism evidence="2 3">
    <name type="scientific">[Muricauda] lutisoli</name>
    <dbReference type="NCBI Taxonomy" id="2816035"/>
    <lineage>
        <taxon>Bacteria</taxon>
        <taxon>Pseudomonadati</taxon>
        <taxon>Bacteroidota</taxon>
        <taxon>Flavobacteriia</taxon>
        <taxon>Flavobacteriales</taxon>
        <taxon>Flavobacteriaceae</taxon>
        <taxon>Allomuricauda</taxon>
    </lineage>
</organism>
<dbReference type="Gene3D" id="2.60.40.10">
    <property type="entry name" value="Immunoglobulins"/>
    <property type="match status" value="2"/>
</dbReference>
<reference evidence="2 3" key="1">
    <citation type="submission" date="2021-03" db="EMBL/GenBank/DDBJ databases">
        <title>Muricauda sp. CAU 1631 isolated from Incheon.</title>
        <authorList>
            <person name="Kim W."/>
        </authorList>
    </citation>
    <scope>NUCLEOTIDE SEQUENCE [LARGE SCALE GENOMIC DNA]</scope>
    <source>
        <strain evidence="2 3">CAU 1631</strain>
    </source>
</reference>
<dbReference type="Proteomes" id="UP000664163">
    <property type="component" value="Unassembled WGS sequence"/>
</dbReference>
<evidence type="ECO:0000256" key="1">
    <source>
        <dbReference type="SAM" id="SignalP"/>
    </source>
</evidence>
<dbReference type="InterPro" id="IPR013783">
    <property type="entry name" value="Ig-like_fold"/>
</dbReference>
<dbReference type="NCBIfam" id="TIGR04131">
    <property type="entry name" value="Bac_Flav_CTERM"/>
    <property type="match status" value="1"/>
</dbReference>
<dbReference type="Pfam" id="PF13585">
    <property type="entry name" value="CHU_C"/>
    <property type="match status" value="1"/>
</dbReference>
<dbReference type="InterPro" id="IPR026341">
    <property type="entry name" value="T9SS_type_B"/>
</dbReference>
<comment type="caution">
    <text evidence="2">The sequence shown here is derived from an EMBL/GenBank/DDBJ whole genome shotgun (WGS) entry which is preliminary data.</text>
</comment>
<proteinExistence type="predicted"/>